<proteinExistence type="predicted"/>
<dbReference type="EMBL" id="LYMM01000022">
    <property type="protein sequence ID" value="PNU05818.1"/>
    <property type="molecule type" value="Genomic_DNA"/>
</dbReference>
<evidence type="ECO:0000313" key="1">
    <source>
        <dbReference type="EMBL" id="PNU05818.1"/>
    </source>
</evidence>
<dbReference type="RefSeq" id="WP_103095024.1">
    <property type="nucleotide sequence ID" value="NZ_LYMM01000022.1"/>
</dbReference>
<dbReference type="Proteomes" id="UP000236327">
    <property type="component" value="Unassembled WGS sequence"/>
</dbReference>
<organism evidence="1 2">
    <name type="scientific">Novosphingobium guangzhouense</name>
    <dbReference type="NCBI Taxonomy" id="1850347"/>
    <lineage>
        <taxon>Bacteria</taxon>
        <taxon>Pseudomonadati</taxon>
        <taxon>Pseudomonadota</taxon>
        <taxon>Alphaproteobacteria</taxon>
        <taxon>Sphingomonadales</taxon>
        <taxon>Sphingomonadaceae</taxon>
        <taxon>Novosphingobium</taxon>
    </lineage>
</organism>
<accession>A0A2K2G4A2</accession>
<comment type="caution">
    <text evidence="1">The sequence shown here is derived from an EMBL/GenBank/DDBJ whole genome shotgun (WGS) entry which is preliminary data.</text>
</comment>
<dbReference type="AlphaFoldDB" id="A0A2K2G4A2"/>
<keyword evidence="2" id="KW-1185">Reference proteome</keyword>
<reference evidence="1 2" key="1">
    <citation type="submission" date="2016-05" db="EMBL/GenBank/DDBJ databases">
        <title>Complete genome sequence of Novosphingobium guangzhouense SA925(T).</title>
        <authorList>
            <person name="Sha S."/>
        </authorList>
    </citation>
    <scope>NUCLEOTIDE SEQUENCE [LARGE SCALE GENOMIC DNA]</scope>
    <source>
        <strain evidence="1 2">SA925</strain>
    </source>
</reference>
<sequence>MAMLCGEIRGDLGTVEREVRVSTKPGGKGEADDMIGQAKSMFELAQAEEEQLSLLDPVTPEEMADARERLGPNAGRLAVLRAAREQRGRGRPKGARNKRTEDFARYLLGFGQHPAITMMQIQSTDPEVLIQASEQEKVHSFRKDGTPNVVTERMTYEAAQALRVRCAEGLLPYIESKRPVAVDMTFSNLSDLIIAGETHSEDHVRSIIDAEFTPVDTDGENGE</sequence>
<evidence type="ECO:0000313" key="2">
    <source>
        <dbReference type="Proteomes" id="UP000236327"/>
    </source>
</evidence>
<name>A0A2K2G4A2_9SPHN</name>
<protein>
    <submittedName>
        <fullName evidence="1">Uncharacterized protein</fullName>
    </submittedName>
</protein>
<gene>
    <name evidence="1" type="ORF">A8V01_14730</name>
</gene>